<comment type="caution">
    <text evidence="2">The sequence shown here is derived from an EMBL/GenBank/DDBJ whole genome shotgun (WGS) entry which is preliminary data.</text>
</comment>
<evidence type="ECO:0000256" key="1">
    <source>
        <dbReference type="SAM" id="MobiDB-lite"/>
    </source>
</evidence>
<gene>
    <name evidence="2" type="ORF">GCN75_26020</name>
</gene>
<evidence type="ECO:0000313" key="3">
    <source>
        <dbReference type="Proteomes" id="UP000468717"/>
    </source>
</evidence>
<dbReference type="EMBL" id="WFLI01000048">
    <property type="protein sequence ID" value="KAB8059650.1"/>
    <property type="molecule type" value="Genomic_DNA"/>
</dbReference>
<protein>
    <submittedName>
        <fullName evidence="2">Uncharacterized protein</fullName>
    </submittedName>
</protein>
<accession>A0A6I1HNZ6</accession>
<feature type="region of interest" description="Disordered" evidence="1">
    <location>
        <begin position="91"/>
        <end position="112"/>
    </location>
</feature>
<evidence type="ECO:0000313" key="2">
    <source>
        <dbReference type="EMBL" id="KAB8059650.1"/>
    </source>
</evidence>
<reference evidence="2 3" key="1">
    <citation type="submission" date="2019-10" db="EMBL/GenBank/DDBJ databases">
        <title>Three novel species isolated from a subtropical stream in China.</title>
        <authorList>
            <person name="Lu H."/>
        </authorList>
    </citation>
    <scope>NUCLEOTIDE SEQUENCE [LARGE SCALE GENOMIC DNA]</scope>
    <source>
        <strain evidence="2 3">FT13W</strain>
    </source>
</reference>
<name>A0A6I1HNZ6_9BURK</name>
<proteinExistence type="predicted"/>
<keyword evidence="3" id="KW-1185">Reference proteome</keyword>
<dbReference type="Proteomes" id="UP000468717">
    <property type="component" value="Unassembled WGS sequence"/>
</dbReference>
<organism evidence="2 3">
    <name type="scientific">Janthinobacterium violaceinigrum</name>
    <dbReference type="NCBI Taxonomy" id="2654252"/>
    <lineage>
        <taxon>Bacteria</taxon>
        <taxon>Pseudomonadati</taxon>
        <taxon>Pseudomonadota</taxon>
        <taxon>Betaproteobacteria</taxon>
        <taxon>Burkholderiales</taxon>
        <taxon>Oxalobacteraceae</taxon>
        <taxon>Janthinobacterium</taxon>
    </lineage>
</organism>
<dbReference type="RefSeq" id="WP_152284946.1">
    <property type="nucleotide sequence ID" value="NZ_WFLI01000048.1"/>
</dbReference>
<dbReference type="AlphaFoldDB" id="A0A6I1HNZ6"/>
<sequence>MQELGCFIDPALALRCRTGDYSHSMINELAKRLIFRYFPNHSVTDTLKNTLSGPICHCRFVADGTEEENPLVQTGHQIFLADDAFVSAHQQSQRSDKFKDTPIFSTPLSPCH</sequence>
<feature type="compositionally biased region" description="Polar residues" evidence="1">
    <location>
        <begin position="103"/>
        <end position="112"/>
    </location>
</feature>